<feature type="region of interest" description="Disordered" evidence="1">
    <location>
        <begin position="35"/>
        <end position="60"/>
    </location>
</feature>
<accession>A0A1H3NM85</accession>
<evidence type="ECO:0000313" key="3">
    <source>
        <dbReference type="Proteomes" id="UP000198921"/>
    </source>
</evidence>
<proteinExistence type="predicted"/>
<dbReference type="AlphaFoldDB" id="A0A1H3NM85"/>
<organism evidence="2 3">
    <name type="scientific">Geodermatophilus africanus</name>
    <dbReference type="NCBI Taxonomy" id="1137993"/>
    <lineage>
        <taxon>Bacteria</taxon>
        <taxon>Bacillati</taxon>
        <taxon>Actinomycetota</taxon>
        <taxon>Actinomycetes</taxon>
        <taxon>Geodermatophilales</taxon>
        <taxon>Geodermatophilaceae</taxon>
        <taxon>Geodermatophilus</taxon>
    </lineage>
</organism>
<dbReference type="EMBL" id="FNOT01000013">
    <property type="protein sequence ID" value="SDY90022.1"/>
    <property type="molecule type" value="Genomic_DNA"/>
</dbReference>
<dbReference type="OrthoDB" id="5198405at2"/>
<sequence>MHTLTATPPPRTVLAPRPCVAGDIGPERREIECEPVADPVPAAPVPAPAPAPVPTAPAPA</sequence>
<feature type="compositionally biased region" description="Pro residues" evidence="1">
    <location>
        <begin position="41"/>
        <end position="60"/>
    </location>
</feature>
<dbReference type="Proteomes" id="UP000198921">
    <property type="component" value="Unassembled WGS sequence"/>
</dbReference>
<evidence type="ECO:0000313" key="2">
    <source>
        <dbReference type="EMBL" id="SDY90022.1"/>
    </source>
</evidence>
<dbReference type="RefSeq" id="WP_091160235.1">
    <property type="nucleotide sequence ID" value="NZ_FNOT01000013.1"/>
</dbReference>
<keyword evidence="3" id="KW-1185">Reference proteome</keyword>
<protein>
    <submittedName>
        <fullName evidence="2">Uncharacterized protein</fullName>
    </submittedName>
</protein>
<name>A0A1H3NM85_9ACTN</name>
<gene>
    <name evidence="2" type="ORF">SAMN05660209_04026</name>
</gene>
<reference evidence="3" key="1">
    <citation type="submission" date="2016-10" db="EMBL/GenBank/DDBJ databases">
        <authorList>
            <person name="Varghese N."/>
            <person name="Submissions S."/>
        </authorList>
    </citation>
    <scope>NUCLEOTIDE SEQUENCE [LARGE SCALE GENOMIC DNA]</scope>
    <source>
        <strain evidence="3">DSM 45422</strain>
    </source>
</reference>
<dbReference type="STRING" id="1137993.SAMN05660209_04026"/>
<evidence type="ECO:0000256" key="1">
    <source>
        <dbReference type="SAM" id="MobiDB-lite"/>
    </source>
</evidence>